<dbReference type="Proteomes" id="UP000738826">
    <property type="component" value="Unassembled WGS sequence"/>
</dbReference>
<name>A0A8J7YTK0_9ARCH</name>
<accession>A0A8J7YTK0</accession>
<dbReference type="EMBL" id="JAACVF010000027">
    <property type="protein sequence ID" value="NCN64670.1"/>
    <property type="molecule type" value="Genomic_DNA"/>
</dbReference>
<protein>
    <submittedName>
        <fullName evidence="2">Uncharacterized protein</fullName>
    </submittedName>
</protein>
<proteinExistence type="predicted"/>
<dbReference type="AlphaFoldDB" id="A0A8J7YTK0"/>
<dbReference type="Proteomes" id="UP000768163">
    <property type="component" value="Unassembled WGS sequence"/>
</dbReference>
<evidence type="ECO:0000313" key="1">
    <source>
        <dbReference type="EMBL" id="NCN64670.1"/>
    </source>
</evidence>
<sequence>MVRKILKRIRRGTNKEGDTGIIEKNAEIFNTNNKIISKSMERSFMGMIDIDQELLKTGMIAG</sequence>
<evidence type="ECO:0000313" key="2">
    <source>
        <dbReference type="EMBL" id="NCS90892.1"/>
    </source>
</evidence>
<organism evidence="2 3">
    <name type="scientific">Candidatus Altarchaeum hamiconexum</name>
    <dbReference type="NCBI Taxonomy" id="1803513"/>
    <lineage>
        <taxon>Archaea</taxon>
        <taxon>Candidatus Altarchaeota</taxon>
        <taxon>Candidatus Altiarchaeia</taxon>
        <taxon>Candidatus Altarchaeales</taxon>
        <taxon>Candidatus Altarchaeaceae</taxon>
        <taxon>Candidatus Altarchaeum</taxon>
    </lineage>
</organism>
<reference evidence="2" key="1">
    <citation type="submission" date="2019-11" db="EMBL/GenBank/DDBJ databases">
        <title>Lipid analysis of CO2-rich subsurface aquifers suggests an autotrophy-based deep biosphere with lysolipids enriched in CPR bacteria.</title>
        <authorList>
            <person name="Probst A.J."/>
            <person name="Elling F.J."/>
            <person name="Castelle C.J."/>
            <person name="Zhu Q."/>
            <person name="Elvert M."/>
            <person name="Birarda G."/>
            <person name="Holman H.-Y."/>
            <person name="Lane K.R."/>
            <person name="Ladd B."/>
            <person name="Ryan M.C."/>
            <person name="Woyke T."/>
            <person name="Hinrichs K.-U."/>
            <person name="Banfield J.F."/>
        </authorList>
    </citation>
    <scope>NUCLEOTIDE SEQUENCE</scope>
    <source>
        <strain evidence="1">CG_2015-01_33_1645</strain>
        <strain evidence="2">CG_2015-04_33_537</strain>
    </source>
</reference>
<evidence type="ECO:0000313" key="3">
    <source>
        <dbReference type="Proteomes" id="UP000738826"/>
    </source>
</evidence>
<comment type="caution">
    <text evidence="2">The sequence shown here is derived from an EMBL/GenBank/DDBJ whole genome shotgun (WGS) entry which is preliminary data.</text>
</comment>
<dbReference type="EMBL" id="JAACQH010000008">
    <property type="protein sequence ID" value="NCS90892.1"/>
    <property type="molecule type" value="Genomic_DNA"/>
</dbReference>
<gene>
    <name evidence="2" type="ORF">GW779_00490</name>
    <name evidence="1" type="ORF">GW910_01130</name>
</gene>